<reference evidence="1 2" key="1">
    <citation type="journal article" date="2020" name="Cell">
        <title>Large-Scale Comparative Analyses of Tick Genomes Elucidate Their Genetic Diversity and Vector Capacities.</title>
        <authorList>
            <consortium name="Tick Genome and Microbiome Consortium (TIGMIC)"/>
            <person name="Jia N."/>
            <person name="Wang J."/>
            <person name="Shi W."/>
            <person name="Du L."/>
            <person name="Sun Y."/>
            <person name="Zhan W."/>
            <person name="Jiang J.F."/>
            <person name="Wang Q."/>
            <person name="Zhang B."/>
            <person name="Ji P."/>
            <person name="Bell-Sakyi L."/>
            <person name="Cui X.M."/>
            <person name="Yuan T.T."/>
            <person name="Jiang B.G."/>
            <person name="Yang W.F."/>
            <person name="Lam T.T."/>
            <person name="Chang Q.C."/>
            <person name="Ding S.J."/>
            <person name="Wang X.J."/>
            <person name="Zhu J.G."/>
            <person name="Ruan X.D."/>
            <person name="Zhao L."/>
            <person name="Wei J.T."/>
            <person name="Ye R.Z."/>
            <person name="Que T.C."/>
            <person name="Du C.H."/>
            <person name="Zhou Y.H."/>
            <person name="Cheng J.X."/>
            <person name="Dai P.F."/>
            <person name="Guo W.B."/>
            <person name="Han X.H."/>
            <person name="Huang E.J."/>
            <person name="Li L.F."/>
            <person name="Wei W."/>
            <person name="Gao Y.C."/>
            <person name="Liu J.Z."/>
            <person name="Shao H.Z."/>
            <person name="Wang X."/>
            <person name="Wang C.C."/>
            <person name="Yang T.C."/>
            <person name="Huo Q.B."/>
            <person name="Li W."/>
            <person name="Chen H.Y."/>
            <person name="Chen S.E."/>
            <person name="Zhou L.G."/>
            <person name="Ni X.B."/>
            <person name="Tian J.H."/>
            <person name="Sheng Y."/>
            <person name="Liu T."/>
            <person name="Pan Y.S."/>
            <person name="Xia L.Y."/>
            <person name="Li J."/>
            <person name="Zhao F."/>
            <person name="Cao W.C."/>
        </authorList>
    </citation>
    <scope>NUCLEOTIDE SEQUENCE [LARGE SCALE GENOMIC DNA]</scope>
    <source>
        <strain evidence="1">Iper-2018</strain>
    </source>
</reference>
<protein>
    <submittedName>
        <fullName evidence="1">Uncharacterized protein</fullName>
    </submittedName>
</protein>
<organism evidence="1 2">
    <name type="scientific">Ixodes persulcatus</name>
    <name type="common">Taiga tick</name>
    <dbReference type="NCBI Taxonomy" id="34615"/>
    <lineage>
        <taxon>Eukaryota</taxon>
        <taxon>Metazoa</taxon>
        <taxon>Ecdysozoa</taxon>
        <taxon>Arthropoda</taxon>
        <taxon>Chelicerata</taxon>
        <taxon>Arachnida</taxon>
        <taxon>Acari</taxon>
        <taxon>Parasitiformes</taxon>
        <taxon>Ixodida</taxon>
        <taxon>Ixodoidea</taxon>
        <taxon>Ixodidae</taxon>
        <taxon>Ixodinae</taxon>
        <taxon>Ixodes</taxon>
    </lineage>
</organism>
<accession>A0AC60PQ87</accession>
<dbReference type="Proteomes" id="UP000805193">
    <property type="component" value="Unassembled WGS sequence"/>
</dbReference>
<sequence length="130" mass="14979">MLHMTDLACVNSWLQYRSNKLAQGLPKRSVMDYLDFKLCIAETLISEKATDIASDDEHGADVVPRKRTKELPPEGFRKKDAFHLPLKEDSPNAARCRKPGCNMKTRHRCSRCDVYMCIEIGRNCFFEFHA</sequence>
<dbReference type="EMBL" id="JABSTQ010010211">
    <property type="protein sequence ID" value="KAG0422546.1"/>
    <property type="molecule type" value="Genomic_DNA"/>
</dbReference>
<gene>
    <name evidence="1" type="ORF">HPB47_001633</name>
</gene>
<comment type="caution">
    <text evidence="1">The sequence shown here is derived from an EMBL/GenBank/DDBJ whole genome shotgun (WGS) entry which is preliminary data.</text>
</comment>
<name>A0AC60PQ87_IXOPE</name>
<evidence type="ECO:0000313" key="1">
    <source>
        <dbReference type="EMBL" id="KAG0422546.1"/>
    </source>
</evidence>
<keyword evidence="2" id="KW-1185">Reference proteome</keyword>
<evidence type="ECO:0000313" key="2">
    <source>
        <dbReference type="Proteomes" id="UP000805193"/>
    </source>
</evidence>
<proteinExistence type="predicted"/>